<organism evidence="4 5">
    <name type="scientific">Haloplanus rallus</name>
    <dbReference type="NCBI Taxonomy" id="1816183"/>
    <lineage>
        <taxon>Archaea</taxon>
        <taxon>Methanobacteriati</taxon>
        <taxon>Methanobacteriota</taxon>
        <taxon>Stenosarchaea group</taxon>
        <taxon>Halobacteria</taxon>
        <taxon>Halobacteriales</taxon>
        <taxon>Haloferacaceae</taxon>
        <taxon>Haloplanus</taxon>
    </lineage>
</organism>
<evidence type="ECO:0000313" key="4">
    <source>
        <dbReference type="EMBL" id="QGX95962.1"/>
    </source>
</evidence>
<dbReference type="Pfam" id="PF26503">
    <property type="entry name" value="DUF8167_3rd"/>
    <property type="match status" value="1"/>
</dbReference>
<dbReference type="Gene3D" id="3.30.70.1450">
    <property type="entry name" value="Regulator of K+ conductance, C-terminal domain"/>
    <property type="match status" value="1"/>
</dbReference>
<dbReference type="GO" id="GO:0006813">
    <property type="term" value="P:potassium ion transport"/>
    <property type="evidence" value="ECO:0007669"/>
    <property type="project" value="InterPro"/>
</dbReference>
<dbReference type="InterPro" id="IPR058604">
    <property type="entry name" value="DUF8167_3rd"/>
</dbReference>
<dbReference type="RefSeq" id="WP_157690422.1">
    <property type="nucleotide sequence ID" value="NZ_CP034345.1"/>
</dbReference>
<evidence type="ECO:0000256" key="2">
    <source>
        <dbReference type="SAM" id="Phobius"/>
    </source>
</evidence>
<dbReference type="PROSITE" id="PS51202">
    <property type="entry name" value="RCK_C"/>
    <property type="match status" value="1"/>
</dbReference>
<reference evidence="4 5" key="1">
    <citation type="submission" date="2018-12" db="EMBL/GenBank/DDBJ databases">
        <title>Complete genome sequence of Haloplanus rallus MBLA0036.</title>
        <authorList>
            <person name="Nam Y.-d."/>
            <person name="Kang J."/>
            <person name="Chung W.-H."/>
            <person name="Park Y.S."/>
        </authorList>
    </citation>
    <scope>NUCLEOTIDE SEQUENCE [LARGE SCALE GENOMIC DNA]</scope>
    <source>
        <strain evidence="4 5">MBLA0036</strain>
    </source>
</reference>
<feature type="transmembrane region" description="Helical" evidence="2">
    <location>
        <begin position="75"/>
        <end position="92"/>
    </location>
</feature>
<dbReference type="GeneID" id="43370842"/>
<proteinExistence type="predicted"/>
<dbReference type="Pfam" id="PF02080">
    <property type="entry name" value="TrkA_C"/>
    <property type="match status" value="1"/>
</dbReference>
<dbReference type="InterPro" id="IPR006037">
    <property type="entry name" value="RCK_C"/>
</dbReference>
<evidence type="ECO:0000259" key="3">
    <source>
        <dbReference type="PROSITE" id="PS51202"/>
    </source>
</evidence>
<dbReference type="Proteomes" id="UP000428325">
    <property type="component" value="Chromosome"/>
</dbReference>
<keyword evidence="2" id="KW-0812">Transmembrane</keyword>
<dbReference type="AlphaFoldDB" id="A0A6B9F8P7"/>
<keyword evidence="5" id="KW-1185">Reference proteome</keyword>
<keyword evidence="2" id="KW-0472">Membrane</keyword>
<feature type="transmembrane region" description="Helical" evidence="2">
    <location>
        <begin position="39"/>
        <end position="63"/>
    </location>
</feature>
<dbReference type="InterPro" id="IPR058603">
    <property type="entry name" value="DUF8167_2nd"/>
</dbReference>
<dbReference type="InterPro" id="IPR036721">
    <property type="entry name" value="RCK_C_sf"/>
</dbReference>
<feature type="transmembrane region" description="Helical" evidence="2">
    <location>
        <begin position="12"/>
        <end position="33"/>
    </location>
</feature>
<name>A0A6B9F8P7_9EURY</name>
<dbReference type="InterPro" id="IPR058480">
    <property type="entry name" value="DUF8167_N"/>
</dbReference>
<dbReference type="SUPFAM" id="SSF116726">
    <property type="entry name" value="TrkA C-terminal domain-like"/>
    <property type="match status" value="1"/>
</dbReference>
<dbReference type="KEGG" id="hra:EI982_14815"/>
<protein>
    <submittedName>
        <fullName evidence="4">Potassium transporter TrkA</fullName>
    </submittedName>
</protein>
<dbReference type="OrthoDB" id="157524at2157"/>
<dbReference type="Pfam" id="PF26501">
    <property type="entry name" value="DUF8167"/>
    <property type="match status" value="1"/>
</dbReference>
<keyword evidence="2" id="KW-1133">Transmembrane helix</keyword>
<gene>
    <name evidence="4" type="ORF">EI982_14815</name>
</gene>
<feature type="compositionally biased region" description="Low complexity" evidence="1">
    <location>
        <begin position="260"/>
        <end position="283"/>
    </location>
</feature>
<accession>A0A6B9F8P7</accession>
<evidence type="ECO:0000313" key="5">
    <source>
        <dbReference type="Proteomes" id="UP000428325"/>
    </source>
</evidence>
<evidence type="ECO:0000256" key="1">
    <source>
        <dbReference type="SAM" id="MobiDB-lite"/>
    </source>
</evidence>
<dbReference type="Pfam" id="PF26502">
    <property type="entry name" value="DUF8167_2nd"/>
    <property type="match status" value="1"/>
</dbReference>
<sequence>MASFPVEVLFGIYLGVLTGIVPALVSWAFGFIFKYVTGVTVPAFGVVVLAVAIAGVNGGLLALNDPTFTQSANQVRLTVAVVVVLMISLYAHNAGDKMGAEFPRKLSLRKLTERTLSTDVIELAGGRGQVRVTVSGEVGDMEGYPPVPTELRRELREWSAAFPADVPVVELETRVTDRLRTEFDLADVAVTLDERARATVSVAPPLGGLSKRIPPGKRAVSVPGLLPTGTARGDEASVVTPDRTYRGSVVSLRSDRARDAAAGAVAGPPLTDAAATPDGAAAPSPAPTLPVADGGDGRLTVAVDAAGTESLLASTVDHLLVRSRGTRREYELLSLLRQAGDRIRKVTVGDDGPVAGRTIGEAAVRDTYGVTVLAVRHEGDWRFAPRGSHPVAVGDDLFVVGKPDALAAFREAVA</sequence>
<feature type="region of interest" description="Disordered" evidence="1">
    <location>
        <begin position="257"/>
        <end position="293"/>
    </location>
</feature>
<dbReference type="EMBL" id="CP034345">
    <property type="protein sequence ID" value="QGX95962.1"/>
    <property type="molecule type" value="Genomic_DNA"/>
</dbReference>
<dbReference type="GO" id="GO:0008324">
    <property type="term" value="F:monoatomic cation transmembrane transporter activity"/>
    <property type="evidence" value="ECO:0007669"/>
    <property type="project" value="InterPro"/>
</dbReference>
<feature type="domain" description="RCK C-terminal" evidence="3">
    <location>
        <begin position="330"/>
        <end position="414"/>
    </location>
</feature>